<keyword evidence="1 5" id="KW-1003">Cell membrane</keyword>
<evidence type="ECO:0000256" key="1">
    <source>
        <dbReference type="ARBA" id="ARBA00022475"/>
    </source>
</evidence>
<reference evidence="8 9" key="1">
    <citation type="submission" date="2009-04" db="EMBL/GenBank/DDBJ databases">
        <authorList>
            <person name="Reysenbach A.-L."/>
            <person name="Heidelberg J.F."/>
            <person name="Nelson W.C."/>
        </authorList>
    </citation>
    <scope>NUCLEOTIDE SEQUENCE [LARGE SCALE GENOMIC DNA]</scope>
    <source>
        <strain evidence="8 9">SS-5</strain>
    </source>
</reference>
<dbReference type="InterPro" id="IPR043129">
    <property type="entry name" value="ATPase_NBD"/>
</dbReference>
<dbReference type="EMBL" id="ABZS01000009">
    <property type="protein sequence ID" value="EEP61314.1"/>
    <property type="molecule type" value="Genomic_DNA"/>
</dbReference>
<dbReference type="CDD" id="cd24048">
    <property type="entry name" value="ASKHA_NBD_FtsA"/>
    <property type="match status" value="1"/>
</dbReference>
<dbReference type="SMART" id="SM00842">
    <property type="entry name" value="FtsA"/>
    <property type="match status" value="1"/>
</dbReference>
<dbReference type="HAMAP" id="MF_02033">
    <property type="entry name" value="FtsA"/>
    <property type="match status" value="1"/>
</dbReference>
<dbReference type="InterPro" id="IPR020823">
    <property type="entry name" value="Cell_div_FtsA"/>
</dbReference>
<dbReference type="GO" id="GO:0043093">
    <property type="term" value="P:FtsZ-dependent cytokinesis"/>
    <property type="evidence" value="ECO:0007669"/>
    <property type="project" value="UniProtKB-UniRule"/>
</dbReference>
<dbReference type="OrthoDB" id="9768127at2"/>
<comment type="function">
    <text evidence="5 6">Cell division protein that is involved in the assembly of the Z ring. May serve as a membrane anchor for the Z ring.</text>
</comment>
<evidence type="ECO:0000256" key="2">
    <source>
        <dbReference type="ARBA" id="ARBA00022618"/>
    </source>
</evidence>
<comment type="caution">
    <text evidence="8">The sequence shown here is derived from an EMBL/GenBank/DDBJ whole genome shotgun (WGS) entry which is preliminary data.</text>
</comment>
<organism evidence="8 9">
    <name type="scientific">Sulfurihydrogenibium yellowstonense SS-5</name>
    <dbReference type="NCBI Taxonomy" id="432331"/>
    <lineage>
        <taxon>Bacteria</taxon>
        <taxon>Pseudomonadati</taxon>
        <taxon>Aquificota</taxon>
        <taxon>Aquificia</taxon>
        <taxon>Aquificales</taxon>
        <taxon>Hydrogenothermaceae</taxon>
        <taxon>Sulfurihydrogenibium</taxon>
    </lineage>
</organism>
<dbReference type="PANTHER" id="PTHR32432">
    <property type="entry name" value="CELL DIVISION PROTEIN FTSA-RELATED"/>
    <property type="match status" value="1"/>
</dbReference>
<dbReference type="Pfam" id="PF14450">
    <property type="entry name" value="FtsA"/>
    <property type="match status" value="1"/>
</dbReference>
<gene>
    <name evidence="5 8" type="primary">ftsA</name>
    <name evidence="8" type="ORF">SULYE_0155</name>
</gene>
<dbReference type="GO" id="GO:0032153">
    <property type="term" value="C:cell division site"/>
    <property type="evidence" value="ECO:0007669"/>
    <property type="project" value="UniProtKB-UniRule"/>
</dbReference>
<keyword evidence="9" id="KW-1185">Reference proteome</keyword>
<dbReference type="NCBIfam" id="TIGR01174">
    <property type="entry name" value="ftsA"/>
    <property type="match status" value="1"/>
</dbReference>
<comment type="subunit">
    <text evidence="5">Self-interacts. Interacts with FtsZ.</text>
</comment>
<accession>C4FHX6</accession>
<evidence type="ECO:0000259" key="7">
    <source>
        <dbReference type="SMART" id="SM00842"/>
    </source>
</evidence>
<dbReference type="PIRSF" id="PIRSF003101">
    <property type="entry name" value="FtsA"/>
    <property type="match status" value="1"/>
</dbReference>
<dbReference type="SUPFAM" id="SSF53067">
    <property type="entry name" value="Actin-like ATPase domain"/>
    <property type="match status" value="2"/>
</dbReference>
<keyword evidence="2 5" id="KW-0132">Cell division</keyword>
<dbReference type="GO" id="GO:0009898">
    <property type="term" value="C:cytoplasmic side of plasma membrane"/>
    <property type="evidence" value="ECO:0007669"/>
    <property type="project" value="UniProtKB-UniRule"/>
</dbReference>
<evidence type="ECO:0000256" key="6">
    <source>
        <dbReference type="PIRNR" id="PIRNR003101"/>
    </source>
</evidence>
<evidence type="ECO:0000313" key="8">
    <source>
        <dbReference type="EMBL" id="EEP61314.1"/>
    </source>
</evidence>
<feature type="domain" description="SHS2" evidence="7">
    <location>
        <begin position="7"/>
        <end position="195"/>
    </location>
</feature>
<dbReference type="AlphaFoldDB" id="C4FHX6"/>
<comment type="similarity">
    <text evidence="5 6">Belongs to the FtsA/MreB family.</text>
</comment>
<dbReference type="Gene3D" id="3.30.420.40">
    <property type="match status" value="1"/>
</dbReference>
<dbReference type="PANTHER" id="PTHR32432:SF4">
    <property type="entry name" value="CELL DIVISION PROTEIN FTSA"/>
    <property type="match status" value="1"/>
</dbReference>
<name>C4FHX6_9AQUI</name>
<dbReference type="Proteomes" id="UP000005540">
    <property type="component" value="Unassembled WGS sequence"/>
</dbReference>
<protein>
    <recommendedName>
        <fullName evidence="5 6">Cell division protein FtsA</fullName>
    </recommendedName>
</protein>
<dbReference type="Gene3D" id="3.30.1490.110">
    <property type="match status" value="1"/>
</dbReference>
<evidence type="ECO:0000256" key="3">
    <source>
        <dbReference type="ARBA" id="ARBA00023136"/>
    </source>
</evidence>
<dbReference type="InterPro" id="IPR003494">
    <property type="entry name" value="SHS2_FtsA"/>
</dbReference>
<keyword evidence="4 5" id="KW-0131">Cell cycle</keyword>
<evidence type="ECO:0000256" key="4">
    <source>
        <dbReference type="ARBA" id="ARBA00023306"/>
    </source>
</evidence>
<sequence length="414" mass="45867">MSKSKTFVALDVGSYKTVAVIGDLDETGKLHIIGFGETLSKGIEKGAVVNPSEAIKSIKEAVATAESNSGFRISSVVLNIGGVHIESKNEKDFISFSSSNKEIDQNDINALIEKISEKFKNDNIQILHIIPKMFVLDDDEIVYEPVGLIGSKISGEYNVITGKVNSISNIKKVVEQSGLGVMDIVVNPIASTTSVLYEEEKDLGVAIIDIGGGLSDIAVYKNGHLEAVKSIPLGGNLITKDISFRFKISKDIAENIKKQYGVASIEFVEFNEVVEVKSREDEETIKLEKYEIVETIEWRLTEMFEILRKELEKTGLYDRLNAGIVLTGGVANTPYIQHLAEKIFEKDVRIGKPKEFKAFNEKFYSPEYATVIGCLQFTASALKDKHVGSNSSEMFNFNISDTFTKFFDKIKNLF</sequence>
<evidence type="ECO:0000313" key="9">
    <source>
        <dbReference type="Proteomes" id="UP000005540"/>
    </source>
</evidence>
<evidence type="ECO:0000256" key="5">
    <source>
        <dbReference type="HAMAP-Rule" id="MF_02033"/>
    </source>
</evidence>
<dbReference type="Pfam" id="PF02491">
    <property type="entry name" value="SHS2_FTSA"/>
    <property type="match status" value="1"/>
</dbReference>
<proteinExistence type="inferred from homology"/>
<dbReference type="RefSeq" id="WP_007545578.1">
    <property type="nucleotide sequence ID" value="NZ_ABZS01000009.1"/>
</dbReference>
<comment type="subcellular location">
    <subcellularLocation>
        <location evidence="5">Cell membrane</location>
        <topology evidence="5">Peripheral membrane protein</topology>
        <orientation evidence="5">Cytoplasmic side</orientation>
    </subcellularLocation>
    <text evidence="5">Localizes to the Z ring in an FtsZ-dependent manner. Targeted to the membrane through a conserved C-terminal amphipathic helix.</text>
</comment>
<keyword evidence="3 5" id="KW-0472">Membrane</keyword>
<dbReference type="InterPro" id="IPR050696">
    <property type="entry name" value="FtsA/MreB"/>
</dbReference>